<evidence type="ECO:0000313" key="2">
    <source>
        <dbReference type="EMBL" id="MBB3924696.1"/>
    </source>
</evidence>
<evidence type="ECO:0008006" key="4">
    <source>
        <dbReference type="Google" id="ProtNLM"/>
    </source>
</evidence>
<proteinExistence type="predicted"/>
<feature type="signal peptide" evidence="1">
    <location>
        <begin position="1"/>
        <end position="18"/>
    </location>
</feature>
<organism evidence="2 3">
    <name type="scientific">Sphingobium jiangsuense</name>
    <dbReference type="NCBI Taxonomy" id="870476"/>
    <lineage>
        <taxon>Bacteria</taxon>
        <taxon>Pseudomonadati</taxon>
        <taxon>Pseudomonadota</taxon>
        <taxon>Alphaproteobacteria</taxon>
        <taxon>Sphingomonadales</taxon>
        <taxon>Sphingomonadaceae</taxon>
        <taxon>Sphingobium</taxon>
    </lineage>
</organism>
<comment type="caution">
    <text evidence="2">The sequence shown here is derived from an EMBL/GenBank/DDBJ whole genome shotgun (WGS) entry which is preliminary data.</text>
</comment>
<dbReference type="RefSeq" id="WP_223177238.1">
    <property type="nucleotide sequence ID" value="NZ_BSPS01000093.1"/>
</dbReference>
<accession>A0A7W6BGP6</accession>
<gene>
    <name evidence="2" type="ORF">GGR43_000390</name>
</gene>
<dbReference type="EMBL" id="JACIDT010000001">
    <property type="protein sequence ID" value="MBB3924696.1"/>
    <property type="molecule type" value="Genomic_DNA"/>
</dbReference>
<sequence length="179" mass="18336">MTIRMFTPAALAAMLALAACGGDRGAENAASNMTNAADNAQAAADNAMAAANAANAAAAASGLSRYVGKYPFDKVGGHSWNDDPAVVSAVTAAVGDAKVRQLVLEAEGPSSPIVEKDGRVLSWACEAHNCGPHNWTTMIDAVSGAAEICYVNEEAAPGKTRWFKGGKEEVRTAPCPKAE</sequence>
<name>A0A7W6BGP6_9SPHN</name>
<feature type="chain" id="PRO_5030959192" description="Lipoprotein" evidence="1">
    <location>
        <begin position="19"/>
        <end position="179"/>
    </location>
</feature>
<protein>
    <recommendedName>
        <fullName evidence="4">Lipoprotein</fullName>
    </recommendedName>
</protein>
<dbReference type="PROSITE" id="PS51257">
    <property type="entry name" value="PROKAR_LIPOPROTEIN"/>
    <property type="match status" value="1"/>
</dbReference>
<evidence type="ECO:0000256" key="1">
    <source>
        <dbReference type="SAM" id="SignalP"/>
    </source>
</evidence>
<reference evidence="2 3" key="1">
    <citation type="submission" date="2020-08" db="EMBL/GenBank/DDBJ databases">
        <title>Genomic Encyclopedia of Type Strains, Phase IV (KMG-IV): sequencing the most valuable type-strain genomes for metagenomic binning, comparative biology and taxonomic classification.</title>
        <authorList>
            <person name="Goeker M."/>
        </authorList>
    </citation>
    <scope>NUCLEOTIDE SEQUENCE [LARGE SCALE GENOMIC DNA]</scope>
    <source>
        <strain evidence="2 3">DSM 26189</strain>
    </source>
</reference>
<keyword evidence="3" id="KW-1185">Reference proteome</keyword>
<keyword evidence="1" id="KW-0732">Signal</keyword>
<evidence type="ECO:0000313" key="3">
    <source>
        <dbReference type="Proteomes" id="UP000571950"/>
    </source>
</evidence>
<dbReference type="Proteomes" id="UP000571950">
    <property type="component" value="Unassembled WGS sequence"/>
</dbReference>
<dbReference type="AlphaFoldDB" id="A0A7W6BGP6"/>